<dbReference type="eggNOG" id="COG2391">
    <property type="taxonomic scope" value="Bacteria"/>
</dbReference>
<feature type="transmembrane region" description="Helical" evidence="1">
    <location>
        <begin position="81"/>
        <end position="101"/>
    </location>
</feature>
<proteinExistence type="predicted"/>
<gene>
    <name evidence="2" type="ORF">GV64_03960</name>
</gene>
<evidence type="ECO:0000313" key="2">
    <source>
        <dbReference type="EMBL" id="KEI70013.1"/>
    </source>
</evidence>
<organism evidence="2 3">
    <name type="scientific">Endozoicomonas elysicola</name>
    <dbReference type="NCBI Taxonomy" id="305900"/>
    <lineage>
        <taxon>Bacteria</taxon>
        <taxon>Pseudomonadati</taxon>
        <taxon>Pseudomonadota</taxon>
        <taxon>Gammaproteobacteria</taxon>
        <taxon>Oceanospirillales</taxon>
        <taxon>Endozoicomonadaceae</taxon>
        <taxon>Endozoicomonas</taxon>
    </lineage>
</organism>
<protein>
    <submittedName>
        <fullName evidence="2">Transporter</fullName>
    </submittedName>
</protein>
<dbReference type="Pfam" id="PF20398">
    <property type="entry name" value="DUF6691"/>
    <property type="match status" value="1"/>
</dbReference>
<accession>A0A081K787</accession>
<dbReference type="InterPro" id="IPR046513">
    <property type="entry name" value="DUF6691"/>
</dbReference>
<dbReference type="EMBL" id="JOJP01000001">
    <property type="protein sequence ID" value="KEI70013.1"/>
    <property type="molecule type" value="Genomic_DNA"/>
</dbReference>
<dbReference type="AlphaFoldDB" id="A0A081K787"/>
<evidence type="ECO:0000313" key="3">
    <source>
        <dbReference type="Proteomes" id="UP000027997"/>
    </source>
</evidence>
<evidence type="ECO:0000256" key="1">
    <source>
        <dbReference type="SAM" id="Phobius"/>
    </source>
</evidence>
<comment type="caution">
    <text evidence="2">The sequence shown here is derived from an EMBL/GenBank/DDBJ whole genome shotgun (WGS) entry which is preliminary data.</text>
</comment>
<dbReference type="RefSeq" id="WP_020584260.1">
    <property type="nucleotide sequence ID" value="NZ_JOJP01000001.1"/>
</dbReference>
<feature type="transmembrane region" description="Helical" evidence="1">
    <location>
        <begin position="117"/>
        <end position="134"/>
    </location>
</feature>
<dbReference type="STRING" id="305900.GV64_03960"/>
<keyword evidence="1" id="KW-1133">Transmembrane helix</keyword>
<sequence>MFYVIALLAGVLFGIGMALSGMVNPELVTAFLDISGQWDPTLIFVMGGALAVFIPGYQFLIKKRAQPILTNDWSLSKNNSIDVQLIVGTSLFGIGWGLLGVCPGPAVTSMLSGNSDVWLFIVAMMAGLIISHQLKTKVL</sequence>
<feature type="transmembrane region" description="Helical" evidence="1">
    <location>
        <begin position="41"/>
        <end position="60"/>
    </location>
</feature>
<keyword evidence="3" id="KW-1185">Reference proteome</keyword>
<dbReference type="Proteomes" id="UP000027997">
    <property type="component" value="Unassembled WGS sequence"/>
</dbReference>
<reference evidence="2 3" key="1">
    <citation type="submission" date="2014-06" db="EMBL/GenBank/DDBJ databases">
        <title>Whole Genome Sequences of Three Symbiotic Endozoicomonas Bacteria.</title>
        <authorList>
            <person name="Neave M.J."/>
            <person name="Apprill A."/>
            <person name="Voolstra C.R."/>
        </authorList>
    </citation>
    <scope>NUCLEOTIDE SEQUENCE [LARGE SCALE GENOMIC DNA]</scope>
    <source>
        <strain evidence="2 3">DSM 22380</strain>
    </source>
</reference>
<keyword evidence="1" id="KW-0472">Membrane</keyword>
<name>A0A081K787_9GAMM</name>
<keyword evidence="1" id="KW-0812">Transmembrane</keyword>